<gene>
    <name evidence="6" type="ORF">IV57_GL000745</name>
</gene>
<keyword evidence="1" id="KW-0678">Repressor</keyword>
<dbReference type="PANTHER" id="PTHR30204">
    <property type="entry name" value="REDOX-CYCLING DRUG-SENSING TRANSCRIPTIONAL ACTIVATOR SOXR"/>
    <property type="match status" value="1"/>
</dbReference>
<evidence type="ECO:0000256" key="3">
    <source>
        <dbReference type="ARBA" id="ARBA00023125"/>
    </source>
</evidence>
<evidence type="ECO:0000256" key="4">
    <source>
        <dbReference type="ARBA" id="ARBA00023163"/>
    </source>
</evidence>
<keyword evidence="4" id="KW-0804">Transcription</keyword>
<dbReference type="PATRIC" id="fig|993692.3.peg.751"/>
<dbReference type="InterPro" id="IPR000551">
    <property type="entry name" value="MerR-type_HTH_dom"/>
</dbReference>
<dbReference type="SUPFAM" id="SSF46955">
    <property type="entry name" value="Putative DNA-binding domain"/>
    <property type="match status" value="1"/>
</dbReference>
<dbReference type="STRING" id="993692.IV57_GL000745"/>
<comment type="caution">
    <text evidence="6">The sequence shown here is derived from an EMBL/GenBank/DDBJ whole genome shotgun (WGS) entry which is preliminary data.</text>
</comment>
<keyword evidence="2" id="KW-0805">Transcription regulation</keyword>
<evidence type="ECO:0000259" key="5">
    <source>
        <dbReference type="PROSITE" id="PS50937"/>
    </source>
</evidence>
<dbReference type="RefSeq" id="WP_057881090.1">
    <property type="nucleotide sequence ID" value="NZ_JQCF01000016.1"/>
</dbReference>
<dbReference type="InterPro" id="IPR047057">
    <property type="entry name" value="MerR_fam"/>
</dbReference>
<dbReference type="InterPro" id="IPR009061">
    <property type="entry name" value="DNA-bd_dom_put_sf"/>
</dbReference>
<keyword evidence="3" id="KW-0238">DNA-binding</keyword>
<sequence>MHSIKEVADEFDVTYDALRYYEKEGLLTKVQRDTRGRREYSEANLEELSRVTHLRNLGATVAETKRMMEIFDNAEDVSAYDEGIAFLKRLDTDLDHKIEGIKSQKNFLHKKIARITAERNKLQI</sequence>
<dbReference type="OrthoDB" id="9791488at2"/>
<proteinExistence type="predicted"/>
<organism evidence="6 7">
    <name type="scientific">Companilactobacillus kimchiensis</name>
    <dbReference type="NCBI Taxonomy" id="993692"/>
    <lineage>
        <taxon>Bacteria</taxon>
        <taxon>Bacillati</taxon>
        <taxon>Bacillota</taxon>
        <taxon>Bacilli</taxon>
        <taxon>Lactobacillales</taxon>
        <taxon>Lactobacillaceae</taxon>
        <taxon>Companilactobacillus</taxon>
    </lineage>
</organism>
<dbReference type="GO" id="GO:0003677">
    <property type="term" value="F:DNA binding"/>
    <property type="evidence" value="ECO:0007669"/>
    <property type="project" value="UniProtKB-KW"/>
</dbReference>
<evidence type="ECO:0000256" key="1">
    <source>
        <dbReference type="ARBA" id="ARBA00022491"/>
    </source>
</evidence>
<dbReference type="SMART" id="SM00422">
    <property type="entry name" value="HTH_MERR"/>
    <property type="match status" value="1"/>
</dbReference>
<dbReference type="PANTHER" id="PTHR30204:SF69">
    <property type="entry name" value="MERR-FAMILY TRANSCRIPTIONAL REGULATOR"/>
    <property type="match status" value="1"/>
</dbReference>
<dbReference type="Gene3D" id="1.10.1660.10">
    <property type="match status" value="1"/>
</dbReference>
<protein>
    <recommendedName>
        <fullName evidence="5">HTH merR-type domain-containing protein</fullName>
    </recommendedName>
</protein>
<dbReference type="Proteomes" id="UP000051006">
    <property type="component" value="Unassembled WGS sequence"/>
</dbReference>
<reference evidence="6 7" key="1">
    <citation type="journal article" date="2015" name="Genome Announc.">
        <title>Expanding the biotechnology potential of lactobacilli through comparative genomics of 213 strains and associated genera.</title>
        <authorList>
            <person name="Sun Z."/>
            <person name="Harris H.M."/>
            <person name="McCann A."/>
            <person name="Guo C."/>
            <person name="Argimon S."/>
            <person name="Zhang W."/>
            <person name="Yang X."/>
            <person name="Jeffery I.B."/>
            <person name="Cooney J.C."/>
            <person name="Kagawa T.F."/>
            <person name="Liu W."/>
            <person name="Song Y."/>
            <person name="Salvetti E."/>
            <person name="Wrobel A."/>
            <person name="Rasinkangas P."/>
            <person name="Parkhill J."/>
            <person name="Rea M.C."/>
            <person name="O'Sullivan O."/>
            <person name="Ritari J."/>
            <person name="Douillard F.P."/>
            <person name="Paul Ross R."/>
            <person name="Yang R."/>
            <person name="Briner A.E."/>
            <person name="Felis G.E."/>
            <person name="de Vos W.M."/>
            <person name="Barrangou R."/>
            <person name="Klaenhammer T.R."/>
            <person name="Caufield P.W."/>
            <person name="Cui Y."/>
            <person name="Zhang H."/>
            <person name="O'Toole P.W."/>
        </authorList>
    </citation>
    <scope>NUCLEOTIDE SEQUENCE [LARGE SCALE GENOMIC DNA]</scope>
    <source>
        <strain evidence="6 7">DSM 24716</strain>
    </source>
</reference>
<feature type="domain" description="HTH merR-type" evidence="5">
    <location>
        <begin position="1"/>
        <end position="70"/>
    </location>
</feature>
<keyword evidence="7" id="KW-1185">Reference proteome</keyword>
<dbReference type="Pfam" id="PF13411">
    <property type="entry name" value="MerR_1"/>
    <property type="match status" value="1"/>
</dbReference>
<accession>A0A0R2LBK8</accession>
<dbReference type="AlphaFoldDB" id="A0A0R2LBK8"/>
<name>A0A0R2LBK8_9LACO</name>
<evidence type="ECO:0000256" key="2">
    <source>
        <dbReference type="ARBA" id="ARBA00023015"/>
    </source>
</evidence>
<dbReference type="EMBL" id="JQCF01000016">
    <property type="protein sequence ID" value="KRN98833.1"/>
    <property type="molecule type" value="Genomic_DNA"/>
</dbReference>
<dbReference type="GO" id="GO:0003700">
    <property type="term" value="F:DNA-binding transcription factor activity"/>
    <property type="evidence" value="ECO:0007669"/>
    <property type="project" value="InterPro"/>
</dbReference>
<dbReference type="PROSITE" id="PS50937">
    <property type="entry name" value="HTH_MERR_2"/>
    <property type="match status" value="1"/>
</dbReference>
<evidence type="ECO:0000313" key="6">
    <source>
        <dbReference type="EMBL" id="KRN98833.1"/>
    </source>
</evidence>
<evidence type="ECO:0000313" key="7">
    <source>
        <dbReference type="Proteomes" id="UP000051006"/>
    </source>
</evidence>